<keyword evidence="5 8" id="KW-0460">Magnesium</keyword>
<organism evidence="11 12">
    <name type="scientific">Thiomicrorhabdus sediminis</name>
    <dbReference type="NCBI Taxonomy" id="2580412"/>
    <lineage>
        <taxon>Bacteria</taxon>
        <taxon>Pseudomonadati</taxon>
        <taxon>Pseudomonadota</taxon>
        <taxon>Gammaproteobacteria</taxon>
        <taxon>Thiotrichales</taxon>
        <taxon>Piscirickettsiaceae</taxon>
        <taxon>Thiomicrorhabdus</taxon>
    </lineage>
</organism>
<comment type="activity regulation">
    <text evidence="8">Uridylyltransferase (UTase) activity is inhibited by glutamine, while glutamine activates uridylyl-removing (UR) activity.</text>
</comment>
<comment type="cofactor">
    <cofactor evidence="8">
        <name>Mg(2+)</name>
        <dbReference type="ChEBI" id="CHEBI:18420"/>
    </cofactor>
</comment>
<comment type="caution">
    <text evidence="8">Lacks conserved residue(s) required for the propagation of feature annotation.</text>
</comment>
<feature type="region of interest" description="Uridylyltransferase" evidence="8">
    <location>
        <begin position="1"/>
        <end position="338"/>
    </location>
</feature>
<dbReference type="InterPro" id="IPR002912">
    <property type="entry name" value="ACT_dom"/>
</dbReference>
<reference evidence="11 12" key="1">
    <citation type="submission" date="2019-05" db="EMBL/GenBank/DDBJ databases">
        <title>Thiomicrorhabdus sediminis sp. nov, a novel sulfur-oxidizing bacterium isolated from coastal sediment.</title>
        <authorList>
            <person name="Liu X."/>
        </authorList>
    </citation>
    <scope>NUCLEOTIDE SEQUENCE [LARGE SCALE GENOMIC DNA]</scope>
    <source>
        <strain evidence="11 12">G1</strain>
    </source>
</reference>
<keyword evidence="3" id="KW-0677">Repeat</keyword>
<dbReference type="Gene3D" id="3.30.460.10">
    <property type="entry name" value="Beta Polymerase, domain 2"/>
    <property type="match status" value="1"/>
</dbReference>
<dbReference type="KEGG" id="thig:FE785_05920"/>
<dbReference type="Proteomes" id="UP000304864">
    <property type="component" value="Chromosome"/>
</dbReference>
<dbReference type="PROSITE" id="PS51831">
    <property type="entry name" value="HD"/>
    <property type="match status" value="1"/>
</dbReference>
<keyword evidence="12" id="KW-1185">Reference proteome</keyword>
<comment type="catalytic activity">
    <reaction evidence="8">
        <text>[protein-PII]-L-tyrosine + UTP = [protein-PII]-uridylyl-L-tyrosine + diphosphate</text>
        <dbReference type="Rhea" id="RHEA:13673"/>
        <dbReference type="Rhea" id="RHEA-COMP:12147"/>
        <dbReference type="Rhea" id="RHEA-COMP:12148"/>
        <dbReference type="ChEBI" id="CHEBI:33019"/>
        <dbReference type="ChEBI" id="CHEBI:46398"/>
        <dbReference type="ChEBI" id="CHEBI:46858"/>
        <dbReference type="ChEBI" id="CHEBI:90602"/>
        <dbReference type="EC" id="2.7.7.59"/>
    </reaction>
</comment>
<dbReference type="InterPro" id="IPR010043">
    <property type="entry name" value="UTase/UR"/>
</dbReference>
<dbReference type="CDD" id="cd05401">
    <property type="entry name" value="NT_GlnE_GlnD_like"/>
    <property type="match status" value="1"/>
</dbReference>
<name>A0A4P9K7H2_9GAMM</name>
<dbReference type="InterPro" id="IPR043519">
    <property type="entry name" value="NT_sf"/>
</dbReference>
<evidence type="ECO:0000256" key="7">
    <source>
        <dbReference type="ARBA" id="ARBA00047968"/>
    </source>
</evidence>
<evidence type="ECO:0000313" key="12">
    <source>
        <dbReference type="Proteomes" id="UP000304864"/>
    </source>
</evidence>
<dbReference type="GO" id="GO:0008773">
    <property type="term" value="F:[protein-PII] uridylyltransferase activity"/>
    <property type="evidence" value="ECO:0007669"/>
    <property type="project" value="UniProtKB-UniRule"/>
</dbReference>
<dbReference type="Pfam" id="PF08335">
    <property type="entry name" value="GlnD_UR_UTase"/>
    <property type="match status" value="1"/>
</dbReference>
<keyword evidence="6 8" id="KW-0511">Multifunctional enzyme</keyword>
<gene>
    <name evidence="8 11" type="primary">glnD</name>
    <name evidence="11" type="ORF">FE785_05920</name>
</gene>
<feature type="domain" description="HD" evidence="10">
    <location>
        <begin position="457"/>
        <end position="579"/>
    </location>
</feature>
<evidence type="ECO:0000313" key="11">
    <source>
        <dbReference type="EMBL" id="QCU90197.1"/>
    </source>
</evidence>
<dbReference type="OrthoDB" id="9758038at2"/>
<comment type="catalytic activity">
    <reaction evidence="7">
        <text>guanosine 3',5'-bis(diphosphate) + H2O = GDP + diphosphate + H(+)</text>
        <dbReference type="Rhea" id="RHEA:14253"/>
        <dbReference type="ChEBI" id="CHEBI:15377"/>
        <dbReference type="ChEBI" id="CHEBI:15378"/>
        <dbReference type="ChEBI" id="CHEBI:33019"/>
        <dbReference type="ChEBI" id="CHEBI:58189"/>
        <dbReference type="ChEBI" id="CHEBI:77828"/>
        <dbReference type="EC" id="3.1.7.2"/>
    </reaction>
</comment>
<dbReference type="PROSITE" id="PS51671">
    <property type="entry name" value="ACT"/>
    <property type="match status" value="2"/>
</dbReference>
<dbReference type="SUPFAM" id="SSF81593">
    <property type="entry name" value="Nucleotidyltransferase substrate binding subunit/domain"/>
    <property type="match status" value="1"/>
</dbReference>
<feature type="domain" description="ACT" evidence="9">
    <location>
        <begin position="808"/>
        <end position="879"/>
    </location>
</feature>
<dbReference type="InterPro" id="IPR006674">
    <property type="entry name" value="HD_domain"/>
</dbReference>
<dbReference type="SMART" id="SM00471">
    <property type="entry name" value="HDc"/>
    <property type="match status" value="1"/>
</dbReference>
<dbReference type="GO" id="GO:0008893">
    <property type="term" value="F:guanosine-3',5'-bis(diphosphate) 3'-diphosphatase activity"/>
    <property type="evidence" value="ECO:0007669"/>
    <property type="project" value="UniProtKB-EC"/>
</dbReference>
<dbReference type="EC" id="2.7.7.59" evidence="8"/>
<dbReference type="Gene3D" id="1.10.3210.10">
    <property type="entry name" value="Hypothetical protein af1432"/>
    <property type="match status" value="1"/>
</dbReference>
<accession>A0A4P9K7H2</accession>
<dbReference type="EC" id="3.1.4.-" evidence="8"/>
<evidence type="ECO:0000256" key="4">
    <source>
        <dbReference type="ARBA" id="ARBA00022801"/>
    </source>
</evidence>
<dbReference type="CDD" id="cd04900">
    <property type="entry name" value="ACT_UUR-like_1"/>
    <property type="match status" value="1"/>
</dbReference>
<evidence type="ECO:0000256" key="3">
    <source>
        <dbReference type="ARBA" id="ARBA00022737"/>
    </source>
</evidence>
<dbReference type="PANTHER" id="PTHR47320">
    <property type="entry name" value="BIFUNCTIONAL URIDYLYLTRANSFERASE/URIDYLYL-REMOVING ENZYME"/>
    <property type="match status" value="1"/>
</dbReference>
<dbReference type="Pfam" id="PF01909">
    <property type="entry name" value="NTP_transf_2"/>
    <property type="match status" value="1"/>
</dbReference>
<evidence type="ECO:0000256" key="2">
    <source>
        <dbReference type="ARBA" id="ARBA00022695"/>
    </source>
</evidence>
<dbReference type="InterPro" id="IPR045865">
    <property type="entry name" value="ACT-like_dom_sf"/>
</dbReference>
<sequence length="879" mass="102311">MSEAINIPSFIVTLDNKESTHAEKLSAGRNVLKTFTDYQFQRYEQGAAVAELLKERSTFIDQILKKMWQLMINNENSALLAVGGYGRGELHPYSDIDLLIICDNCEESCDEFSQFITFLWDLGFDVGHAIRSFDECYETGLEDVTIATNLLEARWITGNYEQFERLQQLWNKSSNYWPSRAFFEAKFDEQTRRHKRFNDTIYQLEPNIKESPGGLRDIQNIFWVAKRHFNAHSINELVQRNFLSPEEFVEIEAASKYLNRIRFALQHQKKRREDRLQFDLQQNIAESFGYEDNSEKMAVEQFMSGYYRNVQTVVKMNEILMQHFREILFDDESGFEKPINSHFKNVNNYLDISHPRVFEKNPTALLEAFIILESLPELQGLRSNAIRSIRDHLHLINDSFRNDPINKALFLEIFRQPSGVNAAVKRMHGYGVLGAYLPVFKKITGLMQFNIFHAYTVDDHTILVIRNLRRFFVDEFAYEFPTAHQVAKKLCKPEVLFLAGLFHDIAKGRNGDHEILGAVDALEFAEHHNLSKKDADMISWLVRRHLDFSGIAQKKDLSDPKVIQYFAKLVGDQQHLDYLYLLTVADVCATSPDVWNDWKNSLFLELYNETTKVLALNINSPKDRENKALQTQEKAREILAKRDISTAQFNALWSSFSDTDFFSRQTPPEVARMTKLLYQLPHDDNHVFLREQTNRGASELIIYMPDRDFLFAHIAYVLDRLNTDVVEARVFGSNDKMTLVVLYFLDRDTQNYIEAQRHEEILQSVKYQIEQDEIGDLEQRQQIASRRIRHFETPTEIEFDQINDGITELSISTKDISGLLARIGCALKSENIRLHDAKIHTVGEKAEDVFLISDTDNHAIKSKERQQRLTEKLLEMINK</sequence>
<comment type="catalytic activity">
    <reaction evidence="8">
        <text>[protein-PII]-uridylyl-L-tyrosine + H2O = [protein-PII]-L-tyrosine + UMP + H(+)</text>
        <dbReference type="Rhea" id="RHEA:48600"/>
        <dbReference type="Rhea" id="RHEA-COMP:12147"/>
        <dbReference type="Rhea" id="RHEA-COMP:12148"/>
        <dbReference type="ChEBI" id="CHEBI:15377"/>
        <dbReference type="ChEBI" id="CHEBI:15378"/>
        <dbReference type="ChEBI" id="CHEBI:46858"/>
        <dbReference type="ChEBI" id="CHEBI:57865"/>
        <dbReference type="ChEBI" id="CHEBI:90602"/>
    </reaction>
</comment>
<dbReference type="AlphaFoldDB" id="A0A4P9K7H2"/>
<dbReference type="InterPro" id="IPR003607">
    <property type="entry name" value="HD/PDEase_dom"/>
</dbReference>
<evidence type="ECO:0000256" key="1">
    <source>
        <dbReference type="ARBA" id="ARBA00022679"/>
    </source>
</evidence>
<dbReference type="SUPFAM" id="SSF55021">
    <property type="entry name" value="ACT-like"/>
    <property type="match status" value="1"/>
</dbReference>
<dbReference type="HAMAP" id="MF_00277">
    <property type="entry name" value="PII_uridylyl_transf"/>
    <property type="match status" value="1"/>
</dbReference>
<dbReference type="CDD" id="cd00077">
    <property type="entry name" value="HDc"/>
    <property type="match status" value="1"/>
</dbReference>
<evidence type="ECO:0000259" key="10">
    <source>
        <dbReference type="PROSITE" id="PS51831"/>
    </source>
</evidence>
<evidence type="ECO:0000259" key="9">
    <source>
        <dbReference type="PROSITE" id="PS51671"/>
    </source>
</evidence>
<comment type="function">
    <text evidence="8">Modifies, by uridylylation and deuridylylation, the PII regulatory proteins (GlnB and homologs), in response to the nitrogen status of the cell that GlnD senses through the glutamine level. Under low glutamine levels, catalyzes the conversion of the PII proteins and UTP to PII-UMP and PPi, while under higher glutamine levels, GlnD hydrolyzes PII-UMP to PII and UMP (deuridylylation). Thus, controls uridylylation state and activity of the PII proteins, and plays an important role in the regulation of nitrogen metabolism.</text>
</comment>
<dbReference type="GO" id="GO:0008081">
    <property type="term" value="F:phosphoric diester hydrolase activity"/>
    <property type="evidence" value="ECO:0007669"/>
    <property type="project" value="UniProtKB-UniRule"/>
</dbReference>
<keyword evidence="2 8" id="KW-0548">Nucleotidyltransferase</keyword>
<evidence type="ECO:0000256" key="5">
    <source>
        <dbReference type="ARBA" id="ARBA00022842"/>
    </source>
</evidence>
<dbReference type="SUPFAM" id="SSF81301">
    <property type="entry name" value="Nucleotidyltransferase"/>
    <property type="match status" value="1"/>
</dbReference>
<dbReference type="Pfam" id="PF01966">
    <property type="entry name" value="HD"/>
    <property type="match status" value="1"/>
</dbReference>
<dbReference type="InterPro" id="IPR013546">
    <property type="entry name" value="PII_UdlTrfase/GS_AdlTrfase"/>
</dbReference>
<feature type="domain" description="ACT" evidence="9">
    <location>
        <begin position="699"/>
        <end position="782"/>
    </location>
</feature>
<dbReference type="InterPro" id="IPR002934">
    <property type="entry name" value="Polymerase_NTP_transf_dom"/>
</dbReference>
<evidence type="ECO:0000256" key="6">
    <source>
        <dbReference type="ARBA" id="ARBA00023268"/>
    </source>
</evidence>
<dbReference type="EMBL" id="CP040602">
    <property type="protein sequence ID" value="QCU90197.1"/>
    <property type="molecule type" value="Genomic_DNA"/>
</dbReference>
<protein>
    <recommendedName>
        <fullName evidence="8">Bifunctional uridylyltransferase/uridylyl-removing enzyme</fullName>
        <shortName evidence="8">UTase/UR</shortName>
    </recommendedName>
    <alternativeName>
        <fullName evidence="8">Bifunctional [protein-PII] modification enzyme</fullName>
    </alternativeName>
    <alternativeName>
        <fullName evidence="8">Bifunctional nitrogen sensor protein</fullName>
    </alternativeName>
    <domain>
        <recommendedName>
            <fullName evidence="8">[Protein-PII] uridylyltransferase</fullName>
            <shortName evidence="8">PII uridylyltransferase</shortName>
            <shortName evidence="8">UTase</shortName>
            <ecNumber evidence="8">2.7.7.59</ecNumber>
        </recommendedName>
    </domain>
    <domain>
        <recommendedName>
            <fullName evidence="8">[Protein-PII]-UMP uridylyl-removing enzyme</fullName>
            <shortName evidence="8">UR</shortName>
            <ecNumber evidence="8">3.1.4.-</ecNumber>
        </recommendedName>
    </domain>
</protein>
<keyword evidence="4 8" id="KW-0378">Hydrolase</keyword>
<dbReference type="NCBIfam" id="TIGR01693">
    <property type="entry name" value="UTase_glnD"/>
    <property type="match status" value="1"/>
</dbReference>
<dbReference type="PIRSF" id="PIRSF006288">
    <property type="entry name" value="PII_uridyltransf"/>
    <property type="match status" value="1"/>
</dbReference>
<dbReference type="SUPFAM" id="SSF109604">
    <property type="entry name" value="HD-domain/PDEase-like"/>
    <property type="match status" value="1"/>
</dbReference>
<dbReference type="PANTHER" id="PTHR47320:SF1">
    <property type="entry name" value="BIFUNCTIONAL URIDYLYLTRANSFERASE_URIDYLYL-REMOVING ENZYME"/>
    <property type="match status" value="1"/>
</dbReference>
<dbReference type="RefSeq" id="WP_138564872.1">
    <property type="nucleotide sequence ID" value="NZ_CP040602.1"/>
</dbReference>
<dbReference type="CDD" id="cd04873">
    <property type="entry name" value="ACT_UUR-ACR-like"/>
    <property type="match status" value="1"/>
</dbReference>
<proteinExistence type="inferred from homology"/>
<comment type="similarity">
    <text evidence="8">Belongs to the GlnD family.</text>
</comment>
<dbReference type="GO" id="GO:0006808">
    <property type="term" value="P:regulation of nitrogen utilization"/>
    <property type="evidence" value="ECO:0007669"/>
    <property type="project" value="UniProtKB-UniRule"/>
</dbReference>
<evidence type="ECO:0000256" key="8">
    <source>
        <dbReference type="HAMAP-Rule" id="MF_00277"/>
    </source>
</evidence>
<comment type="domain">
    <text evidence="8">Has four distinct domains: an N-terminal nucleotidyltransferase (NT) domain responsible for UTase activity, a central HD domain that encodes UR activity, and two C-terminal ACT domains that seem to have a role in glutamine sensing.</text>
</comment>
<keyword evidence="1 8" id="KW-0808">Transferase</keyword>